<dbReference type="AlphaFoldDB" id="A0A0J7B8J8"/>
<accession>A0A0J7B8J8</accession>
<evidence type="ECO:0000313" key="2">
    <source>
        <dbReference type="Proteomes" id="UP000054565"/>
    </source>
</evidence>
<protein>
    <submittedName>
        <fullName evidence="1">Uncharacterized protein</fullName>
    </submittedName>
</protein>
<organism evidence="1 2">
    <name type="scientific">Coccidioides immitis RMSCC 2394</name>
    <dbReference type="NCBI Taxonomy" id="404692"/>
    <lineage>
        <taxon>Eukaryota</taxon>
        <taxon>Fungi</taxon>
        <taxon>Dikarya</taxon>
        <taxon>Ascomycota</taxon>
        <taxon>Pezizomycotina</taxon>
        <taxon>Eurotiomycetes</taxon>
        <taxon>Eurotiomycetidae</taxon>
        <taxon>Onygenales</taxon>
        <taxon>Onygenaceae</taxon>
        <taxon>Coccidioides</taxon>
    </lineage>
</organism>
<evidence type="ECO:0000313" key="1">
    <source>
        <dbReference type="EMBL" id="KMP06292.1"/>
    </source>
</evidence>
<reference evidence="2" key="1">
    <citation type="journal article" date="2010" name="Genome Res.">
        <title>Population genomic sequencing of Coccidioides fungi reveals recent hybridization and transposon control.</title>
        <authorList>
            <person name="Neafsey D.E."/>
            <person name="Barker B.M."/>
            <person name="Sharpton T.J."/>
            <person name="Stajich J.E."/>
            <person name="Park D.J."/>
            <person name="Whiston E."/>
            <person name="Hung C.-Y."/>
            <person name="McMahan C."/>
            <person name="White J."/>
            <person name="Sykes S."/>
            <person name="Heiman D."/>
            <person name="Young S."/>
            <person name="Zeng Q."/>
            <person name="Abouelleil A."/>
            <person name="Aftuck L."/>
            <person name="Bessette D."/>
            <person name="Brown A."/>
            <person name="FitzGerald M."/>
            <person name="Lui A."/>
            <person name="Macdonald J.P."/>
            <person name="Priest M."/>
            <person name="Orbach M.J."/>
            <person name="Galgiani J.N."/>
            <person name="Kirkland T.N."/>
            <person name="Cole G.T."/>
            <person name="Birren B.W."/>
            <person name="Henn M.R."/>
            <person name="Taylor J.W."/>
            <person name="Rounsley S.D."/>
        </authorList>
    </citation>
    <scope>NUCLEOTIDE SEQUENCE [LARGE SCALE GENOMIC DNA]</scope>
    <source>
        <strain evidence="2">RMSCC 2394</strain>
    </source>
</reference>
<dbReference type="EMBL" id="DS028096">
    <property type="protein sequence ID" value="KMP06292.1"/>
    <property type="molecule type" value="Genomic_DNA"/>
</dbReference>
<dbReference type="Proteomes" id="UP000054565">
    <property type="component" value="Unassembled WGS sequence"/>
</dbReference>
<name>A0A0J7B8J8_COCIT</name>
<sequence length="105" mass="12473">MALLYSEEELRLVSWLDYALWMIKERRYNYRMVIDVGLKLLPLINNATCPHKETCALNFLMFRPAVQTRLSVISGTKTHPYRLIADAQFDQTFQPLNRIEFMFEL</sequence>
<proteinExistence type="predicted"/>
<gene>
    <name evidence="1" type="ORF">CIRG_05974</name>
</gene>